<feature type="compositionally biased region" description="Low complexity" evidence="1">
    <location>
        <begin position="66"/>
        <end position="86"/>
    </location>
</feature>
<gene>
    <name evidence="2" type="ORF">RB653_000900</name>
</gene>
<feature type="compositionally biased region" description="Polar residues" evidence="1">
    <location>
        <begin position="89"/>
        <end position="155"/>
    </location>
</feature>
<feature type="compositionally biased region" description="Polar residues" evidence="1">
    <location>
        <begin position="208"/>
        <end position="231"/>
    </location>
</feature>
<dbReference type="AlphaFoldDB" id="A0AAN7YUS0"/>
<feature type="region of interest" description="Disordered" evidence="1">
    <location>
        <begin position="432"/>
        <end position="474"/>
    </location>
</feature>
<sequence length="474" mass="55211">MDTTFHSALSIIENGSMNDNDKFKLKEYLNRNSDKAQSIIDANNRFKNDPNNLNNFFHQIIKQDQSKPQQYQQSSSSLSSSSSAPSGEEFNNNQPQSQYKDQPQSQYKDQPQSQYKDQPQPTTSKNNYNQPQQFSNPQQYDNSQQQPPLTTNDKNQQQYSDTQQQPSTNRNDSNNNNNNNNYNNNNNINNNNNQQYEGDRNVDDENYNSDVQNNNQQNEGGRIPKQSQNQHKCGYGGHQQQHQQQHQQRQQQEQYSYQTRPDVRDDNNPNENNDGVNIFKNENDVNPIMTFDPFIDWMAVKHNLNLHSGWLKRKGDSTNRRVRTPFPPGDYALIDAIPESKKIRVVFSSFVNNYWDSDRRITLNHSDNPDEIRKKIQSAFKFDRRHFSLYQLIESGSHNKVHNLEYNELDENKTYELIIPWLPKLSKKKEQIANKDEKGVDNGDTSTKKVNGNVTNYKKSSSSGHEKRDLCTIN</sequence>
<comment type="caution">
    <text evidence="2">The sequence shown here is derived from an EMBL/GenBank/DDBJ whole genome shotgun (WGS) entry which is preliminary data.</text>
</comment>
<reference evidence="2 3" key="1">
    <citation type="submission" date="2023-11" db="EMBL/GenBank/DDBJ databases">
        <title>Dfirmibasis_genome.</title>
        <authorList>
            <person name="Edelbroek B."/>
            <person name="Kjellin J."/>
            <person name="Jerlstrom-Hultqvist J."/>
            <person name="Soderbom F."/>
        </authorList>
    </citation>
    <scope>NUCLEOTIDE SEQUENCE [LARGE SCALE GENOMIC DNA]</scope>
    <source>
        <strain evidence="2 3">TNS-C-14</strain>
    </source>
</reference>
<feature type="compositionally biased region" description="Low complexity" evidence="1">
    <location>
        <begin position="156"/>
        <end position="193"/>
    </location>
</feature>
<keyword evidence="3" id="KW-1185">Reference proteome</keyword>
<feature type="compositionally biased region" description="Low complexity" evidence="1">
    <location>
        <begin position="238"/>
        <end position="260"/>
    </location>
</feature>
<proteinExistence type="predicted"/>
<evidence type="ECO:0000256" key="1">
    <source>
        <dbReference type="SAM" id="MobiDB-lite"/>
    </source>
</evidence>
<dbReference type="EMBL" id="JAVFKY010000002">
    <property type="protein sequence ID" value="KAK5580876.1"/>
    <property type="molecule type" value="Genomic_DNA"/>
</dbReference>
<feature type="region of interest" description="Disordered" evidence="1">
    <location>
        <begin position="63"/>
        <end position="279"/>
    </location>
</feature>
<organism evidence="2 3">
    <name type="scientific">Dictyostelium firmibasis</name>
    <dbReference type="NCBI Taxonomy" id="79012"/>
    <lineage>
        <taxon>Eukaryota</taxon>
        <taxon>Amoebozoa</taxon>
        <taxon>Evosea</taxon>
        <taxon>Eumycetozoa</taxon>
        <taxon>Dictyostelia</taxon>
        <taxon>Dictyosteliales</taxon>
        <taxon>Dictyosteliaceae</taxon>
        <taxon>Dictyostelium</taxon>
    </lineage>
</organism>
<feature type="compositionally biased region" description="Polar residues" evidence="1">
    <location>
        <begin position="443"/>
        <end position="463"/>
    </location>
</feature>
<name>A0AAN7YUS0_9MYCE</name>
<evidence type="ECO:0000313" key="3">
    <source>
        <dbReference type="Proteomes" id="UP001344447"/>
    </source>
</evidence>
<dbReference type="Proteomes" id="UP001344447">
    <property type="component" value="Unassembled WGS sequence"/>
</dbReference>
<evidence type="ECO:0000313" key="2">
    <source>
        <dbReference type="EMBL" id="KAK5580876.1"/>
    </source>
</evidence>
<accession>A0AAN7YUS0</accession>
<feature type="compositionally biased region" description="Basic and acidic residues" evidence="1">
    <location>
        <begin position="432"/>
        <end position="441"/>
    </location>
</feature>
<protein>
    <submittedName>
        <fullName evidence="2">Uncharacterized protein</fullName>
    </submittedName>
</protein>
<feature type="compositionally biased region" description="Basic and acidic residues" evidence="1">
    <location>
        <begin position="464"/>
        <end position="474"/>
    </location>
</feature>